<dbReference type="EMBL" id="CP022198">
    <property type="protein sequence ID" value="AXA64266.1"/>
    <property type="molecule type" value="Genomic_DNA"/>
</dbReference>
<dbReference type="RefSeq" id="WP_017639490.1">
    <property type="nucleotide sequence ID" value="NZ_CP013987.1"/>
</dbReference>
<dbReference type="STRING" id="47885.APT59_20250"/>
<dbReference type="EMBL" id="CP013987">
    <property type="protein sequence ID" value="ALZ86422.1"/>
    <property type="molecule type" value="Genomic_DNA"/>
</dbReference>
<evidence type="ECO:0000313" key="5">
    <source>
        <dbReference type="Proteomes" id="UP000250579"/>
    </source>
</evidence>
<feature type="signal peptide" evidence="1">
    <location>
        <begin position="1"/>
        <end position="25"/>
    </location>
</feature>
<evidence type="ECO:0000313" key="3">
    <source>
        <dbReference type="EMBL" id="AXA64266.1"/>
    </source>
</evidence>
<dbReference type="NCBIfam" id="TIGR02448">
    <property type="entry name" value="conserverd hypothetical protein"/>
    <property type="match status" value="1"/>
</dbReference>
<dbReference type="KEGG" id="por:APT59_20250"/>
<evidence type="ECO:0000256" key="1">
    <source>
        <dbReference type="SAM" id="SignalP"/>
    </source>
</evidence>
<dbReference type="OrthoDB" id="6989968at2"/>
<gene>
    <name evidence="2" type="ORF">APT59_20250</name>
    <name evidence="3" type="ORF">CE139_00110</name>
</gene>
<dbReference type="AlphaFoldDB" id="A0A0U4W955"/>
<protein>
    <submittedName>
        <fullName evidence="2">Ribonucleotide reductase</fullName>
    </submittedName>
</protein>
<name>A0A0U4W955_9PSED</name>
<evidence type="ECO:0000313" key="4">
    <source>
        <dbReference type="Proteomes" id="UP000064137"/>
    </source>
</evidence>
<evidence type="ECO:0000313" key="2">
    <source>
        <dbReference type="EMBL" id="ALZ86422.1"/>
    </source>
</evidence>
<keyword evidence="1" id="KW-0732">Signal</keyword>
<accession>A0A0U4W955</accession>
<feature type="chain" id="PRO_5042680613" evidence="1">
    <location>
        <begin position="26"/>
        <end position="104"/>
    </location>
</feature>
<dbReference type="Proteomes" id="UP000064137">
    <property type="component" value="Chromosome"/>
</dbReference>
<reference evidence="2 4" key="1">
    <citation type="submission" date="2016-01" db="EMBL/GenBank/DDBJ databases">
        <title>Annotation of Pseudomonas oryzihabitans USDA-ARS-USMARC-56511.</title>
        <authorList>
            <person name="Harhay G.P."/>
            <person name="Harhay D.M."/>
            <person name="Smith T.P.L."/>
            <person name="Bono J.L."/>
            <person name="Heaton M.P."/>
            <person name="Clawson M.L."/>
            <person name="Chitko-Mckown C.G."/>
            <person name="Capik S.F."/>
            <person name="DeDonder K.D."/>
            <person name="Apley M.D."/>
            <person name="Lubbers B.V."/>
            <person name="White B.J."/>
            <person name="Larson R.L."/>
        </authorList>
    </citation>
    <scope>NUCLEOTIDE SEQUENCE [LARGE SCALE GENOMIC DNA]</scope>
    <source>
        <strain evidence="2 4">USDA-ARS-USMARC-56511</strain>
    </source>
</reference>
<sequence length="104" mass="11120">MRLKKLALVSLIGLPLLAATTAANADARFWRHAATLGATSGSFYTTSRDDHKIVAATQDDASSYLASNGQIRGPYLEAALRDMRAAEPGLQASDNDLAMRILTQ</sequence>
<dbReference type="Pfam" id="PF09498">
    <property type="entry name" value="DUF2388"/>
    <property type="match status" value="1"/>
</dbReference>
<reference evidence="3 5" key="2">
    <citation type="submission" date="2017-06" db="EMBL/GenBank/DDBJ databases">
        <title>Evolution towards high GC content and high-temperature stress adaptation in endophytic Pseudomonas oryzihabitans impacted its plant-growth promoting traits.</title>
        <authorList>
            <person name="Nascimento F.X."/>
        </authorList>
    </citation>
    <scope>NUCLEOTIDE SEQUENCE [LARGE SCALE GENOMIC DNA]</scope>
    <source>
        <strain evidence="3 5">MS8</strain>
    </source>
</reference>
<proteinExistence type="predicted"/>
<dbReference type="InterPro" id="IPR012661">
    <property type="entry name" value="CHP02448"/>
</dbReference>
<dbReference type="Proteomes" id="UP000250579">
    <property type="component" value="Chromosome"/>
</dbReference>
<organism evidence="2 4">
    <name type="scientific">Pseudomonas oryzihabitans</name>
    <dbReference type="NCBI Taxonomy" id="47885"/>
    <lineage>
        <taxon>Bacteria</taxon>
        <taxon>Pseudomonadati</taxon>
        <taxon>Pseudomonadota</taxon>
        <taxon>Gammaproteobacteria</taxon>
        <taxon>Pseudomonadales</taxon>
        <taxon>Pseudomonadaceae</taxon>
        <taxon>Pseudomonas</taxon>
    </lineage>
</organism>